<organism evidence="1 2">
    <name type="scientific">Micrococcus endophyticus</name>
    <dbReference type="NCBI Taxonomy" id="455343"/>
    <lineage>
        <taxon>Bacteria</taxon>
        <taxon>Bacillati</taxon>
        <taxon>Actinomycetota</taxon>
        <taxon>Actinomycetes</taxon>
        <taxon>Micrococcales</taxon>
        <taxon>Micrococcaceae</taxon>
        <taxon>Micrococcus</taxon>
    </lineage>
</organism>
<gene>
    <name evidence="1" type="ORF">HDA33_001283</name>
</gene>
<reference evidence="1 2" key="1">
    <citation type="submission" date="2020-08" db="EMBL/GenBank/DDBJ databases">
        <title>Sequencing the genomes of 1000 actinobacteria strains.</title>
        <authorList>
            <person name="Klenk H.-P."/>
        </authorList>
    </citation>
    <scope>NUCLEOTIDE SEQUENCE [LARGE SCALE GENOMIC DNA]</scope>
    <source>
        <strain evidence="1 2">DSM 17945</strain>
    </source>
</reference>
<dbReference type="PANTHER" id="PTHR35399">
    <property type="entry name" value="SLR8030 PROTEIN"/>
    <property type="match status" value="1"/>
</dbReference>
<proteinExistence type="predicted"/>
<dbReference type="InterPro" id="IPR008557">
    <property type="entry name" value="PhoX"/>
</dbReference>
<name>A0A4Y8ZPB5_9MICC</name>
<dbReference type="PANTHER" id="PTHR35399:SF2">
    <property type="entry name" value="DUF839 DOMAIN-CONTAINING PROTEIN"/>
    <property type="match status" value="1"/>
</dbReference>
<accession>A0A4Y8ZPB5</accession>
<keyword evidence="2" id="KW-1185">Reference proteome</keyword>
<dbReference type="AlphaFoldDB" id="A0A4Y8ZPB5"/>
<comment type="caution">
    <text evidence="1">The sequence shown here is derived from an EMBL/GenBank/DDBJ whole genome shotgun (WGS) entry which is preliminary data.</text>
</comment>
<protein>
    <submittedName>
        <fullName evidence="1">Secreted PhoX family phosphatase</fullName>
    </submittedName>
</protein>
<dbReference type="Proteomes" id="UP000567246">
    <property type="component" value="Unassembled WGS sequence"/>
</dbReference>
<evidence type="ECO:0000313" key="1">
    <source>
        <dbReference type="EMBL" id="MBB5848719.1"/>
    </source>
</evidence>
<sequence>MGWEHEDPRFDARATGFANEPHRFGYIVEIDPEDPRSTSVKHTSLGRFKHEGANVIVADDGHVVAYMGDDERFDYLYKFVSKDIYRKNDRRHNMTLLNEGDLYVARFSGTSDGEIDGSGRVPADGTFDGSGRWIPLVQGGRSTVEGMAVDQVLVFTRLAADRVGATKMDRCEDVEPSPGSGKIYVACTNNSQRGVDGQATADEANPRTENRDGHIVEITEHRGDHTSTRFTWDLLMLCGDPSQGDATYFGGFPVDQVSPISCPDNLAFDTDGNLWISTDGAPDGIGYNDGLFKVAVEGRNRGQVAQFLSVPRDAETCGPVIHDDEAMVFVAVQHPGEEGSYTDIRSAFPDYVPSEARPGDGEVRGPRPSIVQVYRT</sequence>
<evidence type="ECO:0000313" key="2">
    <source>
        <dbReference type="Proteomes" id="UP000567246"/>
    </source>
</evidence>
<dbReference type="EMBL" id="JACHMW010000001">
    <property type="protein sequence ID" value="MBB5848719.1"/>
    <property type="molecule type" value="Genomic_DNA"/>
</dbReference>
<dbReference type="Pfam" id="PF05787">
    <property type="entry name" value="PhoX"/>
    <property type="match status" value="1"/>
</dbReference>
<dbReference type="SUPFAM" id="SSF63829">
    <property type="entry name" value="Calcium-dependent phosphotriesterase"/>
    <property type="match status" value="1"/>
</dbReference>